<dbReference type="GeneID" id="77924344"/>
<evidence type="ECO:0000313" key="3">
    <source>
        <dbReference type="Proteomes" id="UP000400849"/>
    </source>
</evidence>
<organism evidence="2 3">
    <name type="scientific">Gordonia phage Sixama</name>
    <dbReference type="NCBI Taxonomy" id="2653271"/>
    <lineage>
        <taxon>Viruses</taxon>
        <taxon>Duplodnaviria</taxon>
        <taxon>Heunggongvirae</taxon>
        <taxon>Uroviricota</taxon>
        <taxon>Caudoviricetes</taxon>
        <taxon>Sixamavirus</taxon>
        <taxon>Sixamavirus sixama</taxon>
    </lineage>
</organism>
<dbReference type="KEGG" id="vg:77924344"/>
<dbReference type="Proteomes" id="UP000400849">
    <property type="component" value="Segment"/>
</dbReference>
<feature type="region of interest" description="Disordered" evidence="1">
    <location>
        <begin position="1"/>
        <end position="24"/>
    </location>
</feature>
<name>A0A5Q2F4A7_9CAUD</name>
<dbReference type="RefSeq" id="YP_010648857.1">
    <property type="nucleotide sequence ID" value="NC_070762.1"/>
</dbReference>
<feature type="region of interest" description="Disordered" evidence="1">
    <location>
        <begin position="47"/>
        <end position="74"/>
    </location>
</feature>
<proteinExistence type="predicted"/>
<protein>
    <submittedName>
        <fullName evidence="2">Uncharacterized protein</fullName>
    </submittedName>
</protein>
<sequence length="107" mass="11919">MGKDRIDNDRSFDDFNRAGAVPSSSWRISPYPKIPINPVVHGLRPAAQGSVLRGEDDSSPGNIEQQSARKFKRTPCKTPLLSRDFRRWAAGQMFDLSDDADRGDSDV</sequence>
<evidence type="ECO:0000313" key="2">
    <source>
        <dbReference type="EMBL" id="QGF20327.1"/>
    </source>
</evidence>
<evidence type="ECO:0000256" key="1">
    <source>
        <dbReference type="SAM" id="MobiDB-lite"/>
    </source>
</evidence>
<feature type="compositionally biased region" description="Polar residues" evidence="1">
    <location>
        <begin position="59"/>
        <end position="68"/>
    </location>
</feature>
<reference evidence="2 3" key="1">
    <citation type="submission" date="2019-09" db="EMBL/GenBank/DDBJ databases">
        <authorList>
            <person name="Christie C.A."/>
            <person name="Diallo A.S."/>
            <person name="Dixon Z."/>
            <person name="McIntosh P.M."/>
            <person name="Murthy K.H."/>
            <person name="Rosen M.G."/>
            <person name="Simpson L.M."/>
            <person name="Koustas K."/>
            <person name="Fogarty M.P."/>
            <person name="Molloy S.D."/>
            <person name="Garlena R.A."/>
            <person name="Russell D.A."/>
            <person name="Pope W.H."/>
            <person name="Jacobs-Sera D."/>
            <person name="Hatfull G.F."/>
        </authorList>
    </citation>
    <scope>NUCLEOTIDE SEQUENCE [LARGE SCALE GENOMIC DNA]</scope>
</reference>
<keyword evidence="3" id="KW-1185">Reference proteome</keyword>
<accession>A0A5Q2F4A7</accession>
<gene>
    <name evidence="2" type="primary">177</name>
    <name evidence="2" type="ORF">SEA_SIXAMA_177</name>
</gene>
<feature type="compositionally biased region" description="Basic and acidic residues" evidence="1">
    <location>
        <begin position="1"/>
        <end position="16"/>
    </location>
</feature>
<dbReference type="EMBL" id="MN484601">
    <property type="protein sequence ID" value="QGF20327.1"/>
    <property type="molecule type" value="Genomic_DNA"/>
</dbReference>